<dbReference type="EMBL" id="KQ415586">
    <property type="protein sequence ID" value="KOC58572.1"/>
    <property type="molecule type" value="Genomic_DNA"/>
</dbReference>
<evidence type="ECO:0000313" key="2">
    <source>
        <dbReference type="Proteomes" id="UP000053825"/>
    </source>
</evidence>
<organism evidence="1 2">
    <name type="scientific">Habropoda laboriosa</name>
    <dbReference type="NCBI Taxonomy" id="597456"/>
    <lineage>
        <taxon>Eukaryota</taxon>
        <taxon>Metazoa</taxon>
        <taxon>Ecdysozoa</taxon>
        <taxon>Arthropoda</taxon>
        <taxon>Hexapoda</taxon>
        <taxon>Insecta</taxon>
        <taxon>Pterygota</taxon>
        <taxon>Neoptera</taxon>
        <taxon>Endopterygota</taxon>
        <taxon>Hymenoptera</taxon>
        <taxon>Apocrita</taxon>
        <taxon>Aculeata</taxon>
        <taxon>Apoidea</taxon>
        <taxon>Anthophila</taxon>
        <taxon>Apidae</taxon>
        <taxon>Habropoda</taxon>
    </lineage>
</organism>
<reference evidence="1 2" key="1">
    <citation type="submission" date="2015-07" db="EMBL/GenBank/DDBJ databases">
        <title>The genome of Habropoda laboriosa.</title>
        <authorList>
            <person name="Pan H."/>
            <person name="Kapheim K."/>
        </authorList>
    </citation>
    <scope>NUCLEOTIDE SEQUENCE [LARGE SCALE GENOMIC DNA]</scope>
    <source>
        <strain evidence="1">0110345459</strain>
    </source>
</reference>
<keyword evidence="2" id="KW-1185">Reference proteome</keyword>
<proteinExistence type="predicted"/>
<name>A0A0L7QIV0_9HYME</name>
<sequence>MNGDWKLMLNSEVELKLMDFYGDMRTVNQQKTLKEWEQIYQYQKEDDDLSGNDHAHNYLGCLTENVFEYPELINPYCLLHPKLISTTVTEIETKELEYSVVADMIKDFTDIGNMSAETKLSLLEEISKKSDSFNFSFSEIDLHIKSFEDNKNEYKDYEEFQQEWFTKQVCLFISNYKYFKEVKGNLLAELSIKNLTIQDWNDYIKMVESNYELKRNDTILYGCDCGCGGEYLDFEEEELIDNELKETIDEIYNRLNVAW</sequence>
<accession>A0A0L7QIV0</accession>
<evidence type="ECO:0000313" key="1">
    <source>
        <dbReference type="EMBL" id="KOC58572.1"/>
    </source>
</evidence>
<dbReference type="Proteomes" id="UP000053825">
    <property type="component" value="Unassembled WGS sequence"/>
</dbReference>
<gene>
    <name evidence="1" type="ORF">WH47_09466</name>
</gene>
<dbReference type="AlphaFoldDB" id="A0A0L7QIV0"/>
<protein>
    <submittedName>
        <fullName evidence="1">Uncharacterized protein</fullName>
    </submittedName>
</protein>